<keyword evidence="3" id="KW-1185">Reference proteome</keyword>
<organism evidence="2 3">
    <name type="scientific">Stephanodiscus triporus</name>
    <dbReference type="NCBI Taxonomy" id="2934178"/>
    <lineage>
        <taxon>Eukaryota</taxon>
        <taxon>Sar</taxon>
        <taxon>Stramenopiles</taxon>
        <taxon>Ochrophyta</taxon>
        <taxon>Bacillariophyta</taxon>
        <taxon>Coscinodiscophyceae</taxon>
        <taxon>Thalassiosirophycidae</taxon>
        <taxon>Stephanodiscales</taxon>
        <taxon>Stephanodiscaceae</taxon>
        <taxon>Stephanodiscus</taxon>
    </lineage>
</organism>
<protein>
    <submittedName>
        <fullName evidence="2">Uncharacterized protein</fullName>
    </submittedName>
</protein>
<reference evidence="2 3" key="1">
    <citation type="submission" date="2024-10" db="EMBL/GenBank/DDBJ databases">
        <title>Updated reference genomes for cyclostephanoid diatoms.</title>
        <authorList>
            <person name="Roberts W.R."/>
            <person name="Alverson A.J."/>
        </authorList>
    </citation>
    <scope>NUCLEOTIDE SEQUENCE [LARGE SCALE GENOMIC DNA]</scope>
    <source>
        <strain evidence="2 3">AJA276-08</strain>
    </source>
</reference>
<evidence type="ECO:0000313" key="2">
    <source>
        <dbReference type="EMBL" id="KAL3772703.1"/>
    </source>
</evidence>
<feature type="compositionally biased region" description="Basic and acidic residues" evidence="1">
    <location>
        <begin position="54"/>
        <end position="64"/>
    </location>
</feature>
<evidence type="ECO:0000256" key="1">
    <source>
        <dbReference type="SAM" id="MobiDB-lite"/>
    </source>
</evidence>
<name>A0ABD3NBG6_9STRA</name>
<sequence length="456" mass="50317">MKSREEKQKVNKGEDEAADGRYSCANNDGDCRSQQLPRQVVLGIASSSSSSKDPVSRERTKKSELLSNLTMGTAETKCAHPAPLRLSLRALKTSSLNTPNGNCSTRYILITTEIPYLHRTENENVLYASRTQDLEQTSDMVRQLFTENVSELIKFREATIYEQQLYEIVYIVLKLELRVPLIQIVHKTRSDPSPSSSVASRGEDLVDLGEFRARRLHGLLPQRGGRLLLLVVNLALRAALVLELVDEVLVLPPDVVREVSHLGVVPPGLQSHAPQRGGHDLPLHLVVRVGYALEGAKSSDRGLPPRRLLVDHAPYRPPHDARGALEVERAADGIRVHALLAEVLVLRLVAHEGAGDDHLLGPHEYDLLAGEELLGDDGAETAVEVIAAVDEDGLLEDHGAVFVRAFFLCEKIGDGREREGDENGGGLDERTHAMDYHFVTPRRSPRSFSRDDGTEI</sequence>
<comment type="caution">
    <text evidence="2">The sequence shown here is derived from an EMBL/GenBank/DDBJ whole genome shotgun (WGS) entry which is preliminary data.</text>
</comment>
<gene>
    <name evidence="2" type="ORF">ACHAW5_002678</name>
</gene>
<dbReference type="EMBL" id="JALLAZ020001571">
    <property type="protein sequence ID" value="KAL3772703.1"/>
    <property type="molecule type" value="Genomic_DNA"/>
</dbReference>
<accession>A0ABD3NBG6</accession>
<dbReference type="Proteomes" id="UP001530315">
    <property type="component" value="Unassembled WGS sequence"/>
</dbReference>
<feature type="region of interest" description="Disordered" evidence="1">
    <location>
        <begin position="1"/>
        <end position="64"/>
    </location>
</feature>
<proteinExistence type="predicted"/>
<evidence type="ECO:0000313" key="3">
    <source>
        <dbReference type="Proteomes" id="UP001530315"/>
    </source>
</evidence>
<feature type="compositionally biased region" description="Basic and acidic residues" evidence="1">
    <location>
        <begin position="1"/>
        <end position="19"/>
    </location>
</feature>
<dbReference type="AlphaFoldDB" id="A0ABD3NBG6"/>